<sequence length="186" mass="21240">MVQTPNKLLTLEEFLQLRETKPAGEYVNGKISQKPLPQGKHSTIKTELAAAINAVIKPAKRGRAFSELRCTFGDRSIVPDVSVYSWERIPRDANGKIANRFHLAPDWTIEILSPDQNQTKVVKNILYCLKNDTQLGWLIDPEEETVFVYFPKQEIEVFDDDEVQLPIPAFAQDFQLKLGALFNWLL</sequence>
<keyword evidence="2" id="KW-0255">Endonuclease</keyword>
<dbReference type="CDD" id="cd06260">
    <property type="entry name" value="DUF820-like"/>
    <property type="match status" value="1"/>
</dbReference>
<dbReference type="InterPro" id="IPR012296">
    <property type="entry name" value="Nuclease_put_TT1808"/>
</dbReference>
<keyword evidence="2" id="KW-0378">Hydrolase</keyword>
<evidence type="ECO:0000259" key="1">
    <source>
        <dbReference type="Pfam" id="PF05685"/>
    </source>
</evidence>
<comment type="caution">
    <text evidence="2">The sequence shown here is derived from an EMBL/GenBank/DDBJ whole genome shotgun (WGS) entry which is preliminary data.</text>
</comment>
<evidence type="ECO:0000313" key="2">
    <source>
        <dbReference type="EMBL" id="MBR8826582.1"/>
    </source>
</evidence>
<dbReference type="PANTHER" id="PTHR34107">
    <property type="entry name" value="SLL0198 PROTEIN-RELATED"/>
    <property type="match status" value="1"/>
</dbReference>
<dbReference type="GO" id="GO:0004519">
    <property type="term" value="F:endonuclease activity"/>
    <property type="evidence" value="ECO:0007669"/>
    <property type="project" value="UniProtKB-KW"/>
</dbReference>
<feature type="domain" description="Putative restriction endonuclease" evidence="1">
    <location>
        <begin position="11"/>
        <end position="177"/>
    </location>
</feature>
<dbReference type="Gene3D" id="3.90.1570.10">
    <property type="entry name" value="tt1808, chain A"/>
    <property type="match status" value="1"/>
</dbReference>
<dbReference type="SUPFAM" id="SSF52980">
    <property type="entry name" value="Restriction endonuclease-like"/>
    <property type="match status" value="1"/>
</dbReference>
<keyword evidence="2" id="KW-0540">Nuclease</keyword>
<reference evidence="2" key="1">
    <citation type="submission" date="2021-02" db="EMBL/GenBank/DDBJ databases">
        <title>Metagenome analyses of Stigonema ocellatum DSM 106950, Chlorogloea purpurea SAG 13.99 and Gomphosphaeria aponina DSM 107014.</title>
        <authorList>
            <person name="Marter P."/>
            <person name="Huang S."/>
        </authorList>
    </citation>
    <scope>NUCLEOTIDE SEQUENCE</scope>
    <source>
        <strain evidence="2">JP213</strain>
    </source>
</reference>
<name>A0A941GMU1_9CHRO</name>
<dbReference type="AlphaFoldDB" id="A0A941GMU1"/>
<accession>A0A941GMU1</accession>
<gene>
    <name evidence="2" type="ORF">DSM107014_01535</name>
</gene>
<proteinExistence type="predicted"/>
<protein>
    <submittedName>
        <fullName evidence="2">Uma2 family endonuclease</fullName>
    </submittedName>
</protein>
<dbReference type="InterPro" id="IPR008538">
    <property type="entry name" value="Uma2"/>
</dbReference>
<dbReference type="Proteomes" id="UP000767446">
    <property type="component" value="Unassembled WGS sequence"/>
</dbReference>
<organism evidence="2 3">
    <name type="scientific">Gomphosphaeria aponina SAG 52.96 = DSM 107014</name>
    <dbReference type="NCBI Taxonomy" id="1521640"/>
    <lineage>
        <taxon>Bacteria</taxon>
        <taxon>Bacillati</taxon>
        <taxon>Cyanobacteriota</taxon>
        <taxon>Cyanophyceae</taxon>
        <taxon>Oscillatoriophycideae</taxon>
        <taxon>Chroococcales</taxon>
        <taxon>Gomphosphaeriaceae</taxon>
        <taxon>Gomphosphaeria</taxon>
    </lineage>
</organism>
<dbReference type="PANTHER" id="PTHR34107:SF8">
    <property type="entry name" value="UNIDENTIFIED OPEN READING FRAME"/>
    <property type="match status" value="1"/>
</dbReference>
<dbReference type="InterPro" id="IPR011335">
    <property type="entry name" value="Restrct_endonuc-II-like"/>
</dbReference>
<dbReference type="EMBL" id="JADQBC010000006">
    <property type="protein sequence ID" value="MBR8826582.1"/>
    <property type="molecule type" value="Genomic_DNA"/>
</dbReference>
<dbReference type="Pfam" id="PF05685">
    <property type="entry name" value="Uma2"/>
    <property type="match status" value="1"/>
</dbReference>
<evidence type="ECO:0000313" key="3">
    <source>
        <dbReference type="Proteomes" id="UP000767446"/>
    </source>
</evidence>